<dbReference type="Ensembl" id="ENSCCNT00000013141.1">
    <property type="protein sequence ID" value="ENSCCNP00000009987.1"/>
    <property type="gene ID" value="ENSCCNG00000010505.1"/>
</dbReference>
<protein>
    <submittedName>
        <fullName evidence="1">Uncharacterized protein</fullName>
    </submittedName>
</protein>
<accession>A0A8C0WEE8</accession>
<proteinExistence type="predicted"/>
<evidence type="ECO:0000313" key="1">
    <source>
        <dbReference type="Ensembl" id="ENSCCNP00000009987.1"/>
    </source>
</evidence>
<reference evidence="1" key="1">
    <citation type="submission" date="2023-09" db="UniProtKB">
        <authorList>
            <consortium name="Ensembl"/>
        </authorList>
    </citation>
    <scope>IDENTIFICATION</scope>
</reference>
<sequence length="72" mass="8309">MCLNLLSCYIFKLSLYFIGFVVSPGQVERKLSLTELYCSHFSFINIFTGLIVHKTCNKILTLCCENMLRSLH</sequence>
<dbReference type="AlphaFoldDB" id="A0A8C0WEE8"/>
<organism evidence="1">
    <name type="scientific">Castor canadensis</name>
    <name type="common">American beaver</name>
    <dbReference type="NCBI Taxonomy" id="51338"/>
    <lineage>
        <taxon>Eukaryota</taxon>
        <taxon>Metazoa</taxon>
        <taxon>Chordata</taxon>
        <taxon>Craniata</taxon>
        <taxon>Vertebrata</taxon>
        <taxon>Euteleostomi</taxon>
        <taxon>Mammalia</taxon>
        <taxon>Eutheria</taxon>
        <taxon>Euarchontoglires</taxon>
        <taxon>Glires</taxon>
        <taxon>Rodentia</taxon>
        <taxon>Castorimorpha</taxon>
        <taxon>Castoridae</taxon>
        <taxon>Castor</taxon>
    </lineage>
</organism>
<name>A0A8C0WEE8_CASCN</name>